<comment type="pathway">
    <text evidence="9">Protein modification; lipoprotein biosynthesis (signal peptide cleavage).</text>
</comment>
<evidence type="ECO:0000256" key="3">
    <source>
        <dbReference type="ARBA" id="ARBA00022670"/>
    </source>
</evidence>
<proteinExistence type="inferred from homology"/>
<feature type="transmembrane region" description="Helical" evidence="9">
    <location>
        <begin position="85"/>
        <end position="103"/>
    </location>
</feature>
<dbReference type="Pfam" id="PF01252">
    <property type="entry name" value="Peptidase_A8"/>
    <property type="match status" value="1"/>
</dbReference>
<evidence type="ECO:0000256" key="2">
    <source>
        <dbReference type="ARBA" id="ARBA00022475"/>
    </source>
</evidence>
<feature type="transmembrane region" description="Helical" evidence="9">
    <location>
        <begin position="58"/>
        <end position="79"/>
    </location>
</feature>
<comment type="subcellular location">
    <subcellularLocation>
        <location evidence="9">Cell membrane</location>
        <topology evidence="9">Multi-pass membrane protein</topology>
    </subcellularLocation>
</comment>
<evidence type="ECO:0000256" key="1">
    <source>
        <dbReference type="ARBA" id="ARBA00006139"/>
    </source>
</evidence>
<accession>A0A1T4L3A3</accession>
<keyword evidence="6 9" id="KW-0378">Hydrolase</keyword>
<dbReference type="UniPathway" id="UPA00665"/>
<feature type="active site" evidence="9">
    <location>
        <position position="113"/>
    </location>
</feature>
<comment type="caution">
    <text evidence="9">Lacks conserved residue(s) required for the propagation of feature annotation.</text>
</comment>
<evidence type="ECO:0000256" key="6">
    <source>
        <dbReference type="ARBA" id="ARBA00022801"/>
    </source>
</evidence>
<dbReference type="GO" id="GO:0004190">
    <property type="term" value="F:aspartic-type endopeptidase activity"/>
    <property type="evidence" value="ECO:0007669"/>
    <property type="project" value="UniProtKB-UniRule"/>
</dbReference>
<evidence type="ECO:0000256" key="9">
    <source>
        <dbReference type="HAMAP-Rule" id="MF_00161"/>
    </source>
</evidence>
<comment type="function">
    <text evidence="9 10">This protein specifically catalyzes the removal of signal peptides from prolipoproteins.</text>
</comment>
<dbReference type="PANTHER" id="PTHR33695:SF1">
    <property type="entry name" value="LIPOPROTEIN SIGNAL PEPTIDASE"/>
    <property type="match status" value="1"/>
</dbReference>
<keyword evidence="2 9" id="KW-1003">Cell membrane</keyword>
<sequence>MIFFNIIFLSVLIDQLVKFFIVKYIKPFYTFPIIPNIFHLTYVENRGAAFSILQEKQLFLIVVTLIFTIFLIYYLINIPTTNHSLWFKISLSLIVGGAIGNLIDRIRLGYVIDFFDVRIINFAIFNTADVFVVIGTILLVLILFFGNVENYL</sequence>
<keyword evidence="13" id="KW-1185">Reference proteome</keyword>
<evidence type="ECO:0000256" key="7">
    <source>
        <dbReference type="ARBA" id="ARBA00022989"/>
    </source>
</evidence>
<dbReference type="NCBIfam" id="TIGR00077">
    <property type="entry name" value="lspA"/>
    <property type="match status" value="1"/>
</dbReference>
<dbReference type="PRINTS" id="PR00781">
    <property type="entry name" value="LIPOSIGPTASE"/>
</dbReference>
<dbReference type="EC" id="3.4.23.36" evidence="9"/>
<reference evidence="12 13" key="1">
    <citation type="submission" date="2017-02" db="EMBL/GenBank/DDBJ databases">
        <authorList>
            <person name="Peterson S.W."/>
        </authorList>
    </citation>
    <scope>NUCLEOTIDE SEQUENCE [LARGE SCALE GENOMIC DNA]</scope>
    <source>
        <strain evidence="12 13">DSM 15102</strain>
    </source>
</reference>
<evidence type="ECO:0000313" key="12">
    <source>
        <dbReference type="EMBL" id="SJZ49199.1"/>
    </source>
</evidence>
<evidence type="ECO:0000256" key="8">
    <source>
        <dbReference type="ARBA" id="ARBA00023136"/>
    </source>
</evidence>
<keyword evidence="4 9" id="KW-0812">Transmembrane</keyword>
<evidence type="ECO:0000256" key="4">
    <source>
        <dbReference type="ARBA" id="ARBA00022692"/>
    </source>
</evidence>
<name>A0A1T4L3A3_9FIRM</name>
<comment type="similarity">
    <text evidence="1 9 11">Belongs to the peptidase A8 family.</text>
</comment>
<evidence type="ECO:0000256" key="11">
    <source>
        <dbReference type="RuleBase" id="RU004181"/>
    </source>
</evidence>
<dbReference type="InterPro" id="IPR001872">
    <property type="entry name" value="Peptidase_A8"/>
</dbReference>
<organism evidence="12 13">
    <name type="scientific">Garciella nitratireducens DSM 15102</name>
    <dbReference type="NCBI Taxonomy" id="1121911"/>
    <lineage>
        <taxon>Bacteria</taxon>
        <taxon>Bacillati</taxon>
        <taxon>Bacillota</taxon>
        <taxon>Clostridia</taxon>
        <taxon>Eubacteriales</taxon>
        <taxon>Eubacteriaceae</taxon>
        <taxon>Garciella</taxon>
    </lineage>
</organism>
<gene>
    <name evidence="9" type="primary">lspA</name>
    <name evidence="12" type="ORF">SAMN02745973_00815</name>
</gene>
<dbReference type="HAMAP" id="MF_00161">
    <property type="entry name" value="LspA"/>
    <property type="match status" value="1"/>
</dbReference>
<dbReference type="GO" id="GO:0006508">
    <property type="term" value="P:proteolysis"/>
    <property type="evidence" value="ECO:0007669"/>
    <property type="project" value="UniProtKB-KW"/>
</dbReference>
<evidence type="ECO:0000256" key="10">
    <source>
        <dbReference type="RuleBase" id="RU000594"/>
    </source>
</evidence>
<dbReference type="AlphaFoldDB" id="A0A1T4L3A3"/>
<keyword evidence="7 9" id="KW-1133">Transmembrane helix</keyword>
<dbReference type="Proteomes" id="UP000196365">
    <property type="component" value="Unassembled WGS sequence"/>
</dbReference>
<dbReference type="RefSeq" id="WP_200810745.1">
    <property type="nucleotide sequence ID" value="NZ_FUWV01000003.1"/>
</dbReference>
<feature type="transmembrane region" description="Helical" evidence="9">
    <location>
        <begin position="123"/>
        <end position="146"/>
    </location>
</feature>
<dbReference type="PANTHER" id="PTHR33695">
    <property type="entry name" value="LIPOPROTEIN SIGNAL PEPTIDASE"/>
    <property type="match status" value="1"/>
</dbReference>
<keyword evidence="5 9" id="KW-0064">Aspartyl protease</keyword>
<evidence type="ECO:0000256" key="5">
    <source>
        <dbReference type="ARBA" id="ARBA00022750"/>
    </source>
</evidence>
<dbReference type="PROSITE" id="PS00855">
    <property type="entry name" value="SPASE_II"/>
    <property type="match status" value="1"/>
</dbReference>
<keyword evidence="8 9" id="KW-0472">Membrane</keyword>
<keyword evidence="3 9" id="KW-0645">Protease</keyword>
<feature type="active site" evidence="9">
    <location>
        <position position="129"/>
    </location>
</feature>
<dbReference type="GO" id="GO:0005886">
    <property type="term" value="C:plasma membrane"/>
    <property type="evidence" value="ECO:0007669"/>
    <property type="project" value="UniProtKB-SubCell"/>
</dbReference>
<dbReference type="EMBL" id="FUWV01000003">
    <property type="protein sequence ID" value="SJZ49199.1"/>
    <property type="molecule type" value="Genomic_DNA"/>
</dbReference>
<protein>
    <recommendedName>
        <fullName evidence="9">Lipoprotein signal peptidase</fullName>
        <ecNumber evidence="9">3.4.23.36</ecNumber>
    </recommendedName>
    <alternativeName>
        <fullName evidence="9">Prolipoprotein signal peptidase</fullName>
    </alternativeName>
    <alternativeName>
        <fullName evidence="9">Signal peptidase II</fullName>
        <shortName evidence="9">SPase II</shortName>
    </alternativeName>
</protein>
<evidence type="ECO:0000313" key="13">
    <source>
        <dbReference type="Proteomes" id="UP000196365"/>
    </source>
</evidence>
<comment type="catalytic activity">
    <reaction evidence="9 10">
        <text>Release of signal peptides from bacterial membrane prolipoproteins. Hydrolyzes -Xaa-Yaa-Zaa-|-(S,diacylglyceryl)Cys-, in which Xaa is hydrophobic (preferably Leu), and Yaa (Ala or Ser) and Zaa (Gly or Ala) have small, neutral side chains.</text>
        <dbReference type="EC" id="3.4.23.36"/>
    </reaction>
</comment>